<evidence type="ECO:0000313" key="2">
    <source>
        <dbReference type="Proteomes" id="UP000838756"/>
    </source>
</evidence>
<reference evidence="1" key="1">
    <citation type="submission" date="2022-03" db="EMBL/GenBank/DDBJ databases">
        <authorList>
            <person name="Lindestad O."/>
        </authorList>
    </citation>
    <scope>NUCLEOTIDE SEQUENCE</scope>
</reference>
<evidence type="ECO:0000313" key="1">
    <source>
        <dbReference type="EMBL" id="CAH2218277.1"/>
    </source>
</evidence>
<dbReference type="OrthoDB" id="2194416at2759"/>
<sequence length="144" mass="17143">MVASNAWLKRGDLFQENEGFMLALQDQVIDTKNYQKYIIRRPNINDTCRHCRSSPETIQHISGACKSIAQTNYKHRHDQLAAIIHQNLAFQYKLRSEKVPYYKYQPQSVLENNSYKVYWDRTKVTDKTIYNNRPDLEKKINQFI</sequence>
<proteinExistence type="predicted"/>
<gene>
    <name evidence="1" type="primary">jg15198</name>
    <name evidence="1" type="ORF">PAEG_LOCUS6124</name>
</gene>
<keyword evidence="2" id="KW-1185">Reference proteome</keyword>
<protein>
    <submittedName>
        <fullName evidence="1">Jg15198 protein</fullName>
    </submittedName>
</protein>
<accession>A0A8S4QVV6</accession>
<dbReference type="AlphaFoldDB" id="A0A8S4QVV6"/>
<comment type="caution">
    <text evidence="1">The sequence shown here is derived from an EMBL/GenBank/DDBJ whole genome shotgun (WGS) entry which is preliminary data.</text>
</comment>
<dbReference type="Proteomes" id="UP000838756">
    <property type="component" value="Unassembled WGS sequence"/>
</dbReference>
<dbReference type="EMBL" id="CAKXAJ010019330">
    <property type="protein sequence ID" value="CAH2218277.1"/>
    <property type="molecule type" value="Genomic_DNA"/>
</dbReference>
<name>A0A8S4QVV6_9NEOP</name>
<organism evidence="1 2">
    <name type="scientific">Pararge aegeria aegeria</name>
    <dbReference type="NCBI Taxonomy" id="348720"/>
    <lineage>
        <taxon>Eukaryota</taxon>
        <taxon>Metazoa</taxon>
        <taxon>Ecdysozoa</taxon>
        <taxon>Arthropoda</taxon>
        <taxon>Hexapoda</taxon>
        <taxon>Insecta</taxon>
        <taxon>Pterygota</taxon>
        <taxon>Neoptera</taxon>
        <taxon>Endopterygota</taxon>
        <taxon>Lepidoptera</taxon>
        <taxon>Glossata</taxon>
        <taxon>Ditrysia</taxon>
        <taxon>Papilionoidea</taxon>
        <taxon>Nymphalidae</taxon>
        <taxon>Satyrinae</taxon>
        <taxon>Satyrini</taxon>
        <taxon>Parargina</taxon>
        <taxon>Pararge</taxon>
    </lineage>
</organism>
<dbReference type="PANTHER" id="PTHR35450">
    <property type="entry name" value="REVERSE TRANSCRIPTASE DOMAIN-CONTAINING PROTEIN"/>
    <property type="match status" value="1"/>
</dbReference>
<dbReference type="PANTHER" id="PTHR35450:SF2">
    <property type="entry name" value="REVERSE TRANSCRIPTASE DOMAIN-CONTAINING PROTEIN"/>
    <property type="match status" value="1"/>
</dbReference>